<feature type="domain" description="PTS EIIA type-2" evidence="11">
    <location>
        <begin position="3"/>
        <end position="144"/>
    </location>
</feature>
<dbReference type="PROSITE" id="PS51094">
    <property type="entry name" value="PTS_EIIA_TYPE_2"/>
    <property type="match status" value="1"/>
</dbReference>
<protein>
    <recommendedName>
        <fullName evidence="9">Ascorbate-specific PTS system EIIA component</fullName>
    </recommendedName>
    <alternativeName>
        <fullName evidence="10">Ascorbate-specific phosphotransferase enzyme IIA component</fullName>
    </alternativeName>
</protein>
<evidence type="ECO:0000256" key="4">
    <source>
        <dbReference type="ARBA" id="ARBA00022553"/>
    </source>
</evidence>
<dbReference type="GO" id="GO:0009401">
    <property type="term" value="P:phosphoenolpyruvate-dependent sugar phosphotransferase system"/>
    <property type="evidence" value="ECO:0007669"/>
    <property type="project" value="UniProtKB-KW"/>
</dbReference>
<dbReference type="Proteomes" id="UP000286147">
    <property type="component" value="Unassembled WGS sequence"/>
</dbReference>
<keyword evidence="4" id="KW-0597">Phosphoprotein</keyword>
<evidence type="ECO:0000256" key="7">
    <source>
        <dbReference type="ARBA" id="ARBA00022777"/>
    </source>
</evidence>
<comment type="function">
    <text evidence="8">The phosphoenolpyruvate-dependent sugar phosphotransferase system (sugar PTS), a major carbohydrate active transport system, catalyzes the phosphorylation of incoming sugar substrates concomitantly with their translocation across the cell membrane. The enzyme II UlaABC PTS system is involved in ascorbate transport.</text>
</comment>
<comment type="caution">
    <text evidence="12">The sequence shown here is derived from an EMBL/GenBank/DDBJ whole genome shotgun (WGS) entry which is preliminary data.</text>
</comment>
<keyword evidence="7" id="KW-0418">Kinase</keyword>
<dbReference type="PANTHER" id="PTHR36203">
    <property type="entry name" value="ASCORBATE-SPECIFIC PTS SYSTEM EIIA COMPONENT"/>
    <property type="match status" value="1"/>
</dbReference>
<evidence type="ECO:0000256" key="10">
    <source>
        <dbReference type="ARBA" id="ARBA00042072"/>
    </source>
</evidence>
<evidence type="ECO:0000256" key="2">
    <source>
        <dbReference type="ARBA" id="ARBA00022448"/>
    </source>
</evidence>
<dbReference type="CDD" id="cd00211">
    <property type="entry name" value="PTS_IIA_fru"/>
    <property type="match status" value="1"/>
</dbReference>
<evidence type="ECO:0000256" key="3">
    <source>
        <dbReference type="ARBA" id="ARBA00022490"/>
    </source>
</evidence>
<keyword evidence="12" id="KW-0762">Sugar transport</keyword>
<evidence type="ECO:0000313" key="12">
    <source>
        <dbReference type="EMBL" id="RGQ83823.1"/>
    </source>
</evidence>
<keyword evidence="6" id="KW-0598">Phosphotransferase system</keyword>
<dbReference type="RefSeq" id="WP_118035903.1">
    <property type="nucleotide sequence ID" value="NZ_QRTP01000010.1"/>
</dbReference>
<keyword evidence="5" id="KW-0808">Transferase</keyword>
<accession>A0A412CEV5</accession>
<dbReference type="Pfam" id="PF00359">
    <property type="entry name" value="PTS_EIIA_2"/>
    <property type="match status" value="1"/>
</dbReference>
<evidence type="ECO:0000256" key="1">
    <source>
        <dbReference type="ARBA" id="ARBA00004496"/>
    </source>
</evidence>
<dbReference type="GO" id="GO:0016301">
    <property type="term" value="F:kinase activity"/>
    <property type="evidence" value="ECO:0007669"/>
    <property type="project" value="UniProtKB-KW"/>
</dbReference>
<dbReference type="InterPro" id="IPR002178">
    <property type="entry name" value="PTS_EIIA_type-2_dom"/>
</dbReference>
<evidence type="ECO:0000256" key="8">
    <source>
        <dbReference type="ARBA" id="ARBA00037387"/>
    </source>
</evidence>
<gene>
    <name evidence="12" type="ORF">DWY77_05620</name>
</gene>
<evidence type="ECO:0000256" key="9">
    <source>
        <dbReference type="ARBA" id="ARBA00041175"/>
    </source>
</evidence>
<sequence>MLKEFLKNNIILTDEFDSWELAIKQASEPLLEKNIIKESYVEAMINSVYKNGPYMIIMPHIALAHARPEDGVNENGISFLKLKIPVIFPQENDVDIIIVLAAKEDEGHLELMAELADLLVDDEKTEAIRRAHNKNQIKEILFSE</sequence>
<dbReference type="Gene3D" id="3.40.930.10">
    <property type="entry name" value="Mannitol-specific EII, Chain A"/>
    <property type="match status" value="1"/>
</dbReference>
<dbReference type="InterPro" id="IPR051351">
    <property type="entry name" value="Ascorbate-PTS_EIIA_comp"/>
</dbReference>
<evidence type="ECO:0000259" key="11">
    <source>
        <dbReference type="PROSITE" id="PS51094"/>
    </source>
</evidence>
<dbReference type="GO" id="GO:0005737">
    <property type="term" value="C:cytoplasm"/>
    <property type="evidence" value="ECO:0007669"/>
    <property type="project" value="UniProtKB-SubCell"/>
</dbReference>
<keyword evidence="2" id="KW-0813">Transport</keyword>
<evidence type="ECO:0000256" key="5">
    <source>
        <dbReference type="ARBA" id="ARBA00022679"/>
    </source>
</evidence>
<keyword evidence="3" id="KW-0963">Cytoplasm</keyword>
<dbReference type="AlphaFoldDB" id="A0A412CEV5"/>
<organism evidence="12 13">
    <name type="scientific">Megamonas rupellensis</name>
    <dbReference type="NCBI Taxonomy" id="491921"/>
    <lineage>
        <taxon>Bacteria</taxon>
        <taxon>Bacillati</taxon>
        <taxon>Bacillota</taxon>
        <taxon>Negativicutes</taxon>
        <taxon>Selenomonadales</taxon>
        <taxon>Selenomonadaceae</taxon>
        <taxon>Megamonas</taxon>
    </lineage>
</organism>
<dbReference type="SUPFAM" id="SSF55804">
    <property type="entry name" value="Phoshotransferase/anion transport protein"/>
    <property type="match status" value="1"/>
</dbReference>
<dbReference type="PANTHER" id="PTHR36203:SF1">
    <property type="entry name" value="ASCORBATE-SPECIFIC PTS SYSTEM EIIA COMPONENT"/>
    <property type="match status" value="1"/>
</dbReference>
<reference evidence="12 13" key="1">
    <citation type="submission" date="2018-08" db="EMBL/GenBank/DDBJ databases">
        <title>A genome reference for cultivated species of the human gut microbiota.</title>
        <authorList>
            <person name="Zou Y."/>
            <person name="Xue W."/>
            <person name="Luo G."/>
        </authorList>
    </citation>
    <scope>NUCLEOTIDE SEQUENCE [LARGE SCALE GENOMIC DNA]</scope>
    <source>
        <strain evidence="12 13">AF27-12</strain>
    </source>
</reference>
<dbReference type="InterPro" id="IPR016152">
    <property type="entry name" value="PTrfase/Anion_transptr"/>
</dbReference>
<comment type="subcellular location">
    <subcellularLocation>
        <location evidence="1">Cytoplasm</location>
    </subcellularLocation>
</comment>
<proteinExistence type="predicted"/>
<evidence type="ECO:0000313" key="13">
    <source>
        <dbReference type="Proteomes" id="UP000286147"/>
    </source>
</evidence>
<name>A0A412CEV5_9FIRM</name>
<evidence type="ECO:0000256" key="6">
    <source>
        <dbReference type="ARBA" id="ARBA00022683"/>
    </source>
</evidence>
<dbReference type="EMBL" id="QRTP01000010">
    <property type="protein sequence ID" value="RGQ83823.1"/>
    <property type="molecule type" value="Genomic_DNA"/>
</dbReference>